<dbReference type="AlphaFoldDB" id="A0A8D5FIV9"/>
<proteinExistence type="predicted"/>
<dbReference type="RefSeq" id="WP_228854575.1">
    <property type="nucleotide sequence ID" value="NZ_AP024086.1"/>
</dbReference>
<accession>A0A8D5FIV9</accession>
<dbReference type="EMBL" id="AP024086">
    <property type="protein sequence ID" value="BCL62188.1"/>
    <property type="molecule type" value="Genomic_DNA"/>
</dbReference>
<evidence type="ECO:0000313" key="2">
    <source>
        <dbReference type="Proteomes" id="UP000826725"/>
    </source>
</evidence>
<sequence>MTKKKKSPMLQAMVWYKEDHYQPLLKLFDDSHLLPGSYQKWFKLAESKRKEIEAGGDRVIKVFIDPETFPEWCKKRGCRLDAEARSQLAIEVAQAHSFSL</sequence>
<organism evidence="1 2">
    <name type="scientific">Desulfomarina profundi</name>
    <dbReference type="NCBI Taxonomy" id="2772557"/>
    <lineage>
        <taxon>Bacteria</taxon>
        <taxon>Pseudomonadati</taxon>
        <taxon>Thermodesulfobacteriota</taxon>
        <taxon>Desulfobulbia</taxon>
        <taxon>Desulfobulbales</taxon>
        <taxon>Desulfobulbaceae</taxon>
        <taxon>Desulfomarina</taxon>
    </lineage>
</organism>
<keyword evidence="2" id="KW-1185">Reference proteome</keyword>
<protein>
    <submittedName>
        <fullName evidence="1">Uncharacterized protein</fullName>
    </submittedName>
</protein>
<reference evidence="1" key="1">
    <citation type="submission" date="2020-09" db="EMBL/GenBank/DDBJ databases">
        <title>Desulfogranum mesoprofundum gen. nov., sp. nov., a novel mesophilic, sulfate-reducing chemolithoautotroph isolated from a deep-sea hydrothermal vent chimney in the Suiyo Seamount.</title>
        <authorList>
            <person name="Hashimoto Y."/>
            <person name="Nakagawa S."/>
        </authorList>
    </citation>
    <scope>NUCLEOTIDE SEQUENCE</scope>
    <source>
        <strain evidence="1">KT2</strain>
    </source>
</reference>
<name>A0A8D5FIV9_9BACT</name>
<evidence type="ECO:0000313" key="1">
    <source>
        <dbReference type="EMBL" id="BCL62188.1"/>
    </source>
</evidence>
<dbReference type="KEGG" id="dbk:DGMP_28810"/>
<gene>
    <name evidence="1" type="ORF">DGMP_28810</name>
</gene>
<dbReference type="Proteomes" id="UP000826725">
    <property type="component" value="Chromosome"/>
</dbReference>